<protein>
    <submittedName>
        <fullName evidence="9">Urea transporter</fullName>
    </submittedName>
</protein>
<gene>
    <name evidence="9" type="ORF">Rt10032_c02g0706</name>
</gene>
<proteinExistence type="inferred from homology"/>
<feature type="transmembrane region" description="Helical" evidence="8">
    <location>
        <begin position="403"/>
        <end position="430"/>
    </location>
</feature>
<feature type="transmembrane region" description="Helical" evidence="8">
    <location>
        <begin position="637"/>
        <end position="663"/>
    </location>
</feature>
<evidence type="ECO:0000256" key="4">
    <source>
        <dbReference type="ARBA" id="ARBA00022989"/>
    </source>
</evidence>
<evidence type="ECO:0000313" key="10">
    <source>
        <dbReference type="Proteomes" id="UP000321518"/>
    </source>
</evidence>
<name>A0A511K8K6_RHOTO</name>
<comment type="subcellular location">
    <subcellularLocation>
        <location evidence="1">Membrane</location>
        <topology evidence="1">Multi-pass membrane protein</topology>
    </subcellularLocation>
</comment>
<feature type="transmembrane region" description="Helical" evidence="8">
    <location>
        <begin position="54"/>
        <end position="71"/>
    </location>
</feature>
<dbReference type="OrthoDB" id="6132759at2759"/>
<feature type="transmembrane region" description="Helical" evidence="8">
    <location>
        <begin position="12"/>
        <end position="33"/>
    </location>
</feature>
<comment type="similarity">
    <text evidence="2 6">Belongs to the sodium:solute symporter (SSF) (TC 2.A.21) family.</text>
</comment>
<feature type="transmembrane region" description="Helical" evidence="8">
    <location>
        <begin position="191"/>
        <end position="210"/>
    </location>
</feature>
<dbReference type="Pfam" id="PF00474">
    <property type="entry name" value="SSF"/>
    <property type="match status" value="2"/>
</dbReference>
<comment type="caution">
    <text evidence="9">The sequence shown here is derived from an EMBL/GenBank/DDBJ whole genome shotgun (WGS) entry which is preliminary data.</text>
</comment>
<dbReference type="PROSITE" id="PS50283">
    <property type="entry name" value="NA_SOLUT_SYMP_3"/>
    <property type="match status" value="1"/>
</dbReference>
<dbReference type="Gene3D" id="1.20.1730.10">
    <property type="entry name" value="Sodium/glucose cotransporter"/>
    <property type="match status" value="2"/>
</dbReference>
<reference evidence="9 10" key="1">
    <citation type="submission" date="2019-07" db="EMBL/GenBank/DDBJ databases">
        <title>Rhodotorula toruloides NBRC10032 genome sequencing.</title>
        <authorList>
            <person name="Shida Y."/>
            <person name="Takaku H."/>
            <person name="Ogasawara W."/>
            <person name="Mori K."/>
        </authorList>
    </citation>
    <scope>NUCLEOTIDE SEQUENCE [LARGE SCALE GENOMIC DNA]</scope>
    <source>
        <strain evidence="9 10">NBRC10032</strain>
    </source>
</reference>
<dbReference type="InterPro" id="IPR031155">
    <property type="entry name" value="DUR"/>
</dbReference>
<evidence type="ECO:0000256" key="7">
    <source>
        <dbReference type="SAM" id="MobiDB-lite"/>
    </source>
</evidence>
<feature type="transmembrane region" description="Helical" evidence="8">
    <location>
        <begin position="506"/>
        <end position="529"/>
    </location>
</feature>
<accession>A0A511K8K6</accession>
<keyword evidence="5 8" id="KW-0472">Membrane</keyword>
<dbReference type="PANTHER" id="PTHR46154:SF2">
    <property type="entry name" value="SOLUTE SYMPORTER FAMILY TRANSPORTER (AFU_ORTHOLOGUE AFUA_6G03200)"/>
    <property type="match status" value="1"/>
</dbReference>
<feature type="compositionally biased region" description="Polar residues" evidence="7">
    <location>
        <begin position="284"/>
        <end position="299"/>
    </location>
</feature>
<dbReference type="CDD" id="cd11476">
    <property type="entry name" value="SLC5sbd_DUR3"/>
    <property type="match status" value="1"/>
</dbReference>
<feature type="transmembrane region" description="Helical" evidence="8">
    <location>
        <begin position="131"/>
        <end position="153"/>
    </location>
</feature>
<feature type="transmembrane region" description="Helical" evidence="8">
    <location>
        <begin position="477"/>
        <end position="499"/>
    </location>
</feature>
<evidence type="ECO:0000256" key="1">
    <source>
        <dbReference type="ARBA" id="ARBA00004141"/>
    </source>
</evidence>
<organism evidence="9 10">
    <name type="scientific">Rhodotorula toruloides</name>
    <name type="common">Yeast</name>
    <name type="synonym">Rhodosporidium toruloides</name>
    <dbReference type="NCBI Taxonomy" id="5286"/>
    <lineage>
        <taxon>Eukaryota</taxon>
        <taxon>Fungi</taxon>
        <taxon>Dikarya</taxon>
        <taxon>Basidiomycota</taxon>
        <taxon>Pucciniomycotina</taxon>
        <taxon>Microbotryomycetes</taxon>
        <taxon>Sporidiobolales</taxon>
        <taxon>Sporidiobolaceae</taxon>
        <taxon>Rhodotorula</taxon>
    </lineage>
</organism>
<dbReference type="InterPro" id="IPR001734">
    <property type="entry name" value="Na/solute_symporter"/>
</dbReference>
<evidence type="ECO:0000256" key="5">
    <source>
        <dbReference type="ARBA" id="ARBA00023136"/>
    </source>
</evidence>
<evidence type="ECO:0000256" key="2">
    <source>
        <dbReference type="ARBA" id="ARBA00006434"/>
    </source>
</evidence>
<evidence type="ECO:0000313" key="9">
    <source>
        <dbReference type="EMBL" id="GEM06689.1"/>
    </source>
</evidence>
<feature type="transmembrane region" description="Helical" evidence="8">
    <location>
        <begin position="549"/>
        <end position="567"/>
    </location>
</feature>
<sequence>MPGTAILSQGVGYGVVLGIGCFFTLLMICLTKLQTRYTPMKMTSISEFASASHSVKPGLIACAIVSSWTWAATLLQSSAMGYKVGICGPYAYAAGATVQIFMFAVNAAKIKMNAPKAHTFLEVIRARWGTVPHIVFTFYAFATAFLVSSMLITGGAATVTDLTGMSTWAACWLIPLPVGAYTLVGGLRSSLLADFIHTFFLFVIILLFMFEVFVTNNKIGSPGKMYDLLIQAGHDWPVSGNKDGSYLSFTSKTGMIFMARPGPSASTSGEAIAYAARNEPCRPSLTTRPESTGPSSPTTLEADLPNFDLPPPLLIRSSASLTTDWQRAIASVPSTAVKGYMLGGSAWLSIPLGMAATLGLSAVALKYDPSYPNYPTGLTTAEVAAGLPAAAAAQTLLRAGGAAALLVVLFLAVTSATAAELCATSTVMTYDIYLPYIRPTASEKELLRVDHVGIVIWCLVMALAGCVFHAVGVSMGFLYEMMGVIIGAGVVPIAMAIMWSRANRWACTFGAIGGTCAAIIGWLVAAAALNGGAVNMATTFQDYPMLTGNVLSIGIASIIAFTGSLIWPENYDWVETRALHAHTEASEIVPESPLEGVDDDLKNEKGVTSPIQGRSAAPSIEGVEMDTPEHLRKTHRFATVVATCMFVILMILIPVPLAASGWISTKVGFTTYVVIAFIWVFYGAFAVCIYPIWEYRKSLTTIFGHIWADVTGKGKQ</sequence>
<dbReference type="GO" id="GO:0015204">
    <property type="term" value="F:urea transmembrane transporter activity"/>
    <property type="evidence" value="ECO:0007669"/>
    <property type="project" value="InterPro"/>
</dbReference>
<evidence type="ECO:0000256" key="6">
    <source>
        <dbReference type="RuleBase" id="RU362091"/>
    </source>
</evidence>
<dbReference type="PANTHER" id="PTHR46154">
    <property type="match status" value="1"/>
</dbReference>
<dbReference type="InterPro" id="IPR038377">
    <property type="entry name" value="Na/Glc_symporter_sf"/>
</dbReference>
<dbReference type="GO" id="GO:0005886">
    <property type="term" value="C:plasma membrane"/>
    <property type="evidence" value="ECO:0007669"/>
    <property type="project" value="TreeGrafter"/>
</dbReference>
<feature type="transmembrane region" description="Helical" evidence="8">
    <location>
        <begin position="91"/>
        <end position="110"/>
    </location>
</feature>
<keyword evidence="3 8" id="KW-0812">Transmembrane</keyword>
<feature type="transmembrane region" description="Helical" evidence="8">
    <location>
        <begin position="346"/>
        <end position="365"/>
    </location>
</feature>
<evidence type="ECO:0000256" key="3">
    <source>
        <dbReference type="ARBA" id="ARBA00022692"/>
    </source>
</evidence>
<feature type="transmembrane region" description="Helical" evidence="8">
    <location>
        <begin position="669"/>
        <end position="693"/>
    </location>
</feature>
<feature type="region of interest" description="Disordered" evidence="7">
    <location>
        <begin position="282"/>
        <end position="303"/>
    </location>
</feature>
<evidence type="ECO:0000256" key="8">
    <source>
        <dbReference type="SAM" id="Phobius"/>
    </source>
</evidence>
<dbReference type="Proteomes" id="UP000321518">
    <property type="component" value="Unassembled WGS sequence"/>
</dbReference>
<dbReference type="EMBL" id="BJWK01000002">
    <property type="protein sequence ID" value="GEM06689.1"/>
    <property type="molecule type" value="Genomic_DNA"/>
</dbReference>
<dbReference type="AlphaFoldDB" id="A0A511K8K6"/>
<feature type="transmembrane region" description="Helical" evidence="8">
    <location>
        <begin position="451"/>
        <end position="471"/>
    </location>
</feature>
<keyword evidence="4 8" id="KW-1133">Transmembrane helix</keyword>